<reference evidence="8" key="1">
    <citation type="journal article" date="2005" name="Genome Res.">
        <title>Gene and alternative splicing annotation with AIR.</title>
        <authorList>
            <person name="Florea L."/>
            <person name="Di Francesco V."/>
            <person name="Miller J."/>
            <person name="Turner R."/>
            <person name="Yao A."/>
            <person name="Harris M."/>
            <person name="Walenz B."/>
            <person name="Mobarry C."/>
            <person name="Merkulov G.V."/>
            <person name="Charlab R."/>
            <person name="Dew I."/>
            <person name="Deng Z."/>
            <person name="Istrail S."/>
            <person name="Li P."/>
            <person name="Sutton G."/>
        </authorList>
    </citation>
    <scope>NUCLEOTIDE SEQUENCE</scope>
    <source>
        <strain evidence="8">BN</strain>
    </source>
</reference>
<protein>
    <submittedName>
        <fullName evidence="8">Similar to SLAM family member 7 (Predicted), isoform CRA_a</fullName>
    </submittedName>
</protein>
<dbReference type="AlphaFoldDB" id="A6JG05"/>
<dbReference type="RGD" id="1560190">
    <property type="gene designation" value="Slamf7"/>
</dbReference>
<dbReference type="FunFam" id="2.60.40.10:FF:000470">
    <property type="entry name" value="SLAM family member 7"/>
    <property type="match status" value="1"/>
</dbReference>
<name>A6JG05_RAT</name>
<dbReference type="PROSITE" id="PS50835">
    <property type="entry name" value="IG_LIKE"/>
    <property type="match status" value="1"/>
</dbReference>
<evidence type="ECO:0000313" key="9">
    <source>
        <dbReference type="RGD" id="1560190"/>
    </source>
</evidence>
<evidence type="ECO:0000256" key="2">
    <source>
        <dbReference type="ARBA" id="ARBA00022729"/>
    </source>
</evidence>
<sequence length="342" mass="38179">MARFSTHIIFTSVLCQLTVTAASGTPKEVAGALDGSVTFTLNTTEVKVDSVVWTFKTLFLAIINKNGTIKSQSYEERIVFLDRHSMKLSQLKKNDSGDYRAEIHIASNSLSSPFMQEYVLHVHEHLSRPKVNTDSQSSKDGTCILNLTCSVERGGENVTYSWKAVGQTVDEFHDSANLSISWRLGEKDKTIICTARNPVSSSSSTPLLAQKLCKDAAKDLNSPRVLKYILCVTLVLVLFCILLVTILFRWIPKGKGFEEDKKRVDGHQEMSNSCPHLENTDYDTIPYTEKTRPEEDAPNTLYSTVQIPKVDAGSKSFGAYMMIPHSRMPDTELQGLRLSARF</sequence>
<accession>A6JG05</accession>
<evidence type="ECO:0000256" key="4">
    <source>
        <dbReference type="ARBA" id="ARBA00023180"/>
    </source>
</evidence>
<feature type="signal peptide" evidence="6">
    <location>
        <begin position="1"/>
        <end position="22"/>
    </location>
</feature>
<feature type="domain" description="Ig-like" evidence="7">
    <location>
        <begin position="129"/>
        <end position="209"/>
    </location>
</feature>
<keyword evidence="5" id="KW-0812">Transmembrane</keyword>
<dbReference type="PANTHER" id="PTHR12080">
    <property type="entry name" value="SIGNALING LYMPHOCYTIC ACTIVATION MOLECULE"/>
    <property type="match status" value="1"/>
</dbReference>
<dbReference type="EMBL" id="CH473985">
    <property type="protein sequence ID" value="EDL94661.1"/>
    <property type="molecule type" value="Genomic_DNA"/>
</dbReference>
<feature type="transmembrane region" description="Helical" evidence="5">
    <location>
        <begin position="225"/>
        <end position="248"/>
    </location>
</feature>
<proteinExistence type="predicted"/>
<dbReference type="InterPro" id="IPR015631">
    <property type="entry name" value="CD2/SLAM_rcpt"/>
</dbReference>
<dbReference type="AGR" id="RGD:1560190"/>
<dbReference type="InterPro" id="IPR036179">
    <property type="entry name" value="Ig-like_dom_sf"/>
</dbReference>
<evidence type="ECO:0000256" key="1">
    <source>
        <dbReference type="ARBA" id="ARBA00004370"/>
    </source>
</evidence>
<dbReference type="Proteomes" id="UP000234681">
    <property type="component" value="Chromosome 13"/>
</dbReference>
<feature type="chain" id="PRO_5039931443" evidence="6">
    <location>
        <begin position="23"/>
        <end position="342"/>
    </location>
</feature>
<keyword evidence="3 5" id="KW-0472">Membrane</keyword>
<keyword evidence="5" id="KW-1133">Transmembrane helix</keyword>
<evidence type="ECO:0000256" key="6">
    <source>
        <dbReference type="SAM" id="SignalP"/>
    </source>
</evidence>
<evidence type="ECO:0000259" key="7">
    <source>
        <dbReference type="PROSITE" id="PS50835"/>
    </source>
</evidence>
<keyword evidence="4" id="KW-0325">Glycoprotein</keyword>
<dbReference type="GO" id="GO:0016020">
    <property type="term" value="C:membrane"/>
    <property type="evidence" value="ECO:0007669"/>
    <property type="project" value="UniProtKB-SubCell"/>
</dbReference>
<evidence type="ECO:0000256" key="3">
    <source>
        <dbReference type="ARBA" id="ARBA00023136"/>
    </source>
</evidence>
<reference evidence="8" key="2">
    <citation type="submission" date="2005-07" db="EMBL/GenBank/DDBJ databases">
        <authorList>
            <person name="Mural R.J."/>
            <person name="Li P.W."/>
            <person name="Adams M.D."/>
            <person name="Amanatides P.G."/>
            <person name="Baden-Tillson H."/>
            <person name="Barnstead M."/>
            <person name="Chin S.H."/>
            <person name="Dew I."/>
            <person name="Evans C.A."/>
            <person name="Ferriera S."/>
            <person name="Flanigan M."/>
            <person name="Fosler C."/>
            <person name="Glodek A."/>
            <person name="Gu Z."/>
            <person name="Holt R.A."/>
            <person name="Jennings D."/>
            <person name="Kraft C.L."/>
            <person name="Lu F."/>
            <person name="Nguyen T."/>
            <person name="Nusskern D.R."/>
            <person name="Pfannkoch C.M."/>
            <person name="Sitter C."/>
            <person name="Sutton G.G."/>
            <person name="Venter J.C."/>
            <person name="Wang Z."/>
            <person name="Woodage T."/>
            <person name="Zheng X.H."/>
            <person name="Zhong F."/>
        </authorList>
    </citation>
    <scope>NUCLEOTIDE SEQUENCE</scope>
    <source>
        <strain evidence="8">BN</strain>
    </source>
</reference>
<dbReference type="InterPro" id="IPR013783">
    <property type="entry name" value="Ig-like_fold"/>
</dbReference>
<dbReference type="PANTHER" id="PTHR12080:SF46">
    <property type="entry name" value="SLAM FAMILY MEMBER 7"/>
    <property type="match status" value="1"/>
</dbReference>
<evidence type="ECO:0000313" key="8">
    <source>
        <dbReference type="EMBL" id="EDL94661.1"/>
    </source>
</evidence>
<dbReference type="SUPFAM" id="SSF48726">
    <property type="entry name" value="Immunoglobulin"/>
    <property type="match status" value="2"/>
</dbReference>
<keyword evidence="2 6" id="KW-0732">Signal</keyword>
<dbReference type="InterPro" id="IPR007110">
    <property type="entry name" value="Ig-like_dom"/>
</dbReference>
<organism evidence="8">
    <name type="scientific">Rattus norvegicus</name>
    <name type="common">Rat</name>
    <dbReference type="NCBI Taxonomy" id="10116"/>
    <lineage>
        <taxon>Eukaryota</taxon>
        <taxon>Metazoa</taxon>
        <taxon>Chordata</taxon>
        <taxon>Craniata</taxon>
        <taxon>Vertebrata</taxon>
        <taxon>Euteleostomi</taxon>
        <taxon>Mammalia</taxon>
        <taxon>Eutheria</taxon>
        <taxon>Euarchontoglires</taxon>
        <taxon>Glires</taxon>
        <taxon>Rodentia</taxon>
        <taxon>Myomorpha</taxon>
        <taxon>Muroidea</taxon>
        <taxon>Muridae</taxon>
        <taxon>Murinae</taxon>
        <taxon>Rattus</taxon>
    </lineage>
</organism>
<evidence type="ECO:0000256" key="5">
    <source>
        <dbReference type="SAM" id="Phobius"/>
    </source>
</evidence>
<comment type="subcellular location">
    <subcellularLocation>
        <location evidence="1">Membrane</location>
    </subcellularLocation>
</comment>
<dbReference type="Gene3D" id="2.60.40.10">
    <property type="entry name" value="Immunoglobulins"/>
    <property type="match status" value="2"/>
</dbReference>
<gene>
    <name evidence="9" type="primary">Slamf7</name>
    <name evidence="8" type="synonym">RGD1560190_predicted</name>
    <name evidence="8" type="ORF">rCG_20343</name>
</gene>